<dbReference type="GO" id="GO:0016114">
    <property type="term" value="P:terpenoid biosynthetic process"/>
    <property type="evidence" value="ECO:0007669"/>
    <property type="project" value="UniProtKB-ARBA"/>
</dbReference>
<comment type="similarity">
    <text evidence="2 12">Belongs to the FPP/GGPP synthase family.</text>
</comment>
<evidence type="ECO:0000256" key="10">
    <source>
        <dbReference type="ARBA" id="ARBA00032873"/>
    </source>
</evidence>
<keyword evidence="6" id="KW-0479">Metal-binding</keyword>
<protein>
    <recommendedName>
        <fullName evidence="4">Farnesyl diphosphate synthase</fullName>
        <ecNumber evidence="3">2.5.1.10</ecNumber>
    </recommendedName>
    <alternativeName>
        <fullName evidence="10">(2E,6E)-farnesyl diphosphate synthase</fullName>
    </alternativeName>
    <alternativeName>
        <fullName evidence="9">Geranyltranstransferase</fullName>
    </alternativeName>
</protein>
<evidence type="ECO:0000256" key="4">
    <source>
        <dbReference type="ARBA" id="ARBA00015100"/>
    </source>
</evidence>
<organism evidence="13">
    <name type="scientific">Moorella thermoacetica Y72</name>
    <dbReference type="NCBI Taxonomy" id="1325331"/>
    <lineage>
        <taxon>Bacteria</taxon>
        <taxon>Bacillati</taxon>
        <taxon>Bacillota</taxon>
        <taxon>Clostridia</taxon>
        <taxon>Neomoorellales</taxon>
        <taxon>Neomoorellaceae</taxon>
        <taxon>Neomoorella</taxon>
    </lineage>
</organism>
<proteinExistence type="inferred from homology"/>
<dbReference type="PROSITE" id="PS00444">
    <property type="entry name" value="POLYPRENYL_SYNTHASE_2"/>
    <property type="match status" value="1"/>
</dbReference>
<evidence type="ECO:0000256" key="1">
    <source>
        <dbReference type="ARBA" id="ARBA00001946"/>
    </source>
</evidence>
<dbReference type="GO" id="GO:0005737">
    <property type="term" value="C:cytoplasm"/>
    <property type="evidence" value="ECO:0007669"/>
    <property type="project" value="UniProtKB-ARBA"/>
</dbReference>
<dbReference type="Pfam" id="PF00348">
    <property type="entry name" value="polyprenyl_synt"/>
    <property type="match status" value="1"/>
</dbReference>
<dbReference type="RefSeq" id="WP_025775055.1">
    <property type="nucleotide sequence ID" value="NZ_DF238840.1"/>
</dbReference>
<evidence type="ECO:0000256" key="6">
    <source>
        <dbReference type="ARBA" id="ARBA00022723"/>
    </source>
</evidence>
<dbReference type="AlphaFoldDB" id="A0A0S6UHM0"/>
<dbReference type="InterPro" id="IPR000092">
    <property type="entry name" value="Polyprenyl_synt"/>
</dbReference>
<comment type="cofactor">
    <cofactor evidence="1">
        <name>Mg(2+)</name>
        <dbReference type="ChEBI" id="CHEBI:18420"/>
    </cofactor>
</comment>
<dbReference type="Proteomes" id="UP000063718">
    <property type="component" value="Unassembled WGS sequence"/>
</dbReference>
<keyword evidence="7" id="KW-0460">Magnesium</keyword>
<comment type="catalytic activity">
    <reaction evidence="11">
        <text>isopentenyl diphosphate + (2E)-geranyl diphosphate = (2E,6E)-farnesyl diphosphate + diphosphate</text>
        <dbReference type="Rhea" id="RHEA:19361"/>
        <dbReference type="ChEBI" id="CHEBI:33019"/>
        <dbReference type="ChEBI" id="CHEBI:58057"/>
        <dbReference type="ChEBI" id="CHEBI:128769"/>
        <dbReference type="ChEBI" id="CHEBI:175763"/>
        <dbReference type="EC" id="2.5.1.10"/>
    </reaction>
</comment>
<evidence type="ECO:0000313" key="13">
    <source>
        <dbReference type="EMBL" id="GAF27299.1"/>
    </source>
</evidence>
<sequence>MKTTELESYLAERRQLVQEALARSLPPPDTYPPAVHQAMHYSLFAGGKRLRPILVLAAGEAVGSQPEPLLPAACAVEFIHTYSLIHDDLPAMDNDDYRRGRPTCHKVYGEAIALLAGDALLTLAFEVLSRIPATIPPERILRATRELAASAGSQGLIGGQVVDMEAEGQPVTLEKVNYIHNHKTGSLIRACLRLGGILGGAGEEQLALLTRYGEALGLAFQITDDILDITGDFSQTGKQGGVDAARGKATYPACLGVEASRQKAGELCAEAGALARALGPAAEPLELLAGFVLRRQG</sequence>
<dbReference type="InterPro" id="IPR033749">
    <property type="entry name" value="Polyprenyl_synt_CS"/>
</dbReference>
<reference evidence="13" key="1">
    <citation type="journal article" date="2014" name="Gene">
        <title>Genome-guided analysis of transformation efficiency and carbon dioxide assimilation by Moorella thermoacetica Y72.</title>
        <authorList>
            <person name="Tsukahara K."/>
            <person name="Kita A."/>
            <person name="Nakashimada Y."/>
            <person name="Hoshino T."/>
            <person name="Murakami K."/>
        </authorList>
    </citation>
    <scope>NUCLEOTIDE SEQUENCE [LARGE SCALE GENOMIC DNA]</scope>
    <source>
        <strain evidence="13">Y72</strain>
    </source>
</reference>
<evidence type="ECO:0000256" key="12">
    <source>
        <dbReference type="RuleBase" id="RU004466"/>
    </source>
</evidence>
<dbReference type="PANTHER" id="PTHR43281:SF1">
    <property type="entry name" value="FARNESYL DIPHOSPHATE SYNTHASE"/>
    <property type="match status" value="1"/>
</dbReference>
<evidence type="ECO:0000256" key="7">
    <source>
        <dbReference type="ARBA" id="ARBA00022842"/>
    </source>
</evidence>
<dbReference type="FunFam" id="1.10.600.10:FF:000001">
    <property type="entry name" value="Geranylgeranyl diphosphate synthase"/>
    <property type="match status" value="1"/>
</dbReference>
<keyword evidence="5 12" id="KW-0808">Transferase</keyword>
<evidence type="ECO:0000256" key="11">
    <source>
        <dbReference type="ARBA" id="ARBA00049399"/>
    </source>
</evidence>
<dbReference type="GO" id="GO:0004337">
    <property type="term" value="F:(2E,6E)-farnesyl diphosphate synthase activity"/>
    <property type="evidence" value="ECO:0007669"/>
    <property type="project" value="UniProtKB-EC"/>
</dbReference>
<evidence type="ECO:0000256" key="8">
    <source>
        <dbReference type="ARBA" id="ARBA00023229"/>
    </source>
</evidence>
<dbReference type="GO" id="GO:0046872">
    <property type="term" value="F:metal ion binding"/>
    <property type="evidence" value="ECO:0007669"/>
    <property type="project" value="UniProtKB-KW"/>
</dbReference>
<evidence type="ECO:0000256" key="5">
    <source>
        <dbReference type="ARBA" id="ARBA00022679"/>
    </source>
</evidence>
<keyword evidence="8" id="KW-0414">Isoprene biosynthesis</keyword>
<dbReference type="PROSITE" id="PS00723">
    <property type="entry name" value="POLYPRENYL_SYNTHASE_1"/>
    <property type="match status" value="1"/>
</dbReference>
<dbReference type="SFLD" id="SFLDS00005">
    <property type="entry name" value="Isoprenoid_Synthase_Type_I"/>
    <property type="match status" value="1"/>
</dbReference>
<gene>
    <name evidence="13" type="ORF">MTY_2640</name>
</gene>
<dbReference type="EC" id="2.5.1.10" evidence="3"/>
<accession>A0A0S6UHM0</accession>
<dbReference type="SFLD" id="SFLDG01017">
    <property type="entry name" value="Polyprenyl_Transferase_Like"/>
    <property type="match status" value="1"/>
</dbReference>
<dbReference type="PANTHER" id="PTHR43281">
    <property type="entry name" value="FARNESYL DIPHOSPHATE SYNTHASE"/>
    <property type="match status" value="1"/>
</dbReference>
<evidence type="ECO:0000256" key="9">
    <source>
        <dbReference type="ARBA" id="ARBA00032380"/>
    </source>
</evidence>
<dbReference type="EMBL" id="DF238840">
    <property type="protein sequence ID" value="GAF27299.1"/>
    <property type="molecule type" value="Genomic_DNA"/>
</dbReference>
<evidence type="ECO:0000256" key="3">
    <source>
        <dbReference type="ARBA" id="ARBA00012439"/>
    </source>
</evidence>
<evidence type="ECO:0000256" key="2">
    <source>
        <dbReference type="ARBA" id="ARBA00006706"/>
    </source>
</evidence>
<dbReference type="InterPro" id="IPR008949">
    <property type="entry name" value="Isoprenoid_synthase_dom_sf"/>
</dbReference>
<dbReference type="InterPro" id="IPR053378">
    <property type="entry name" value="Prenyl_diphosphate_synthase"/>
</dbReference>
<name>A0A0S6UHM0_NEOTH</name>
<dbReference type="Gene3D" id="1.10.600.10">
    <property type="entry name" value="Farnesyl Diphosphate Synthase"/>
    <property type="match status" value="1"/>
</dbReference>
<dbReference type="SUPFAM" id="SSF48576">
    <property type="entry name" value="Terpenoid synthases"/>
    <property type="match status" value="1"/>
</dbReference>
<dbReference type="NCBIfam" id="NF045485">
    <property type="entry name" value="FPPsyn"/>
    <property type="match status" value="1"/>
</dbReference>
<dbReference type="CDD" id="cd00685">
    <property type="entry name" value="Trans_IPPS_HT"/>
    <property type="match status" value="1"/>
</dbReference>